<proteinExistence type="predicted"/>
<dbReference type="EMBL" id="SOYS01000001">
    <property type="protein sequence ID" value="NIY46060.1"/>
    <property type="molecule type" value="Genomic_DNA"/>
</dbReference>
<evidence type="ECO:0000313" key="3">
    <source>
        <dbReference type="Proteomes" id="UP000697927"/>
    </source>
</evidence>
<feature type="signal peptide" evidence="1">
    <location>
        <begin position="1"/>
        <end position="21"/>
    </location>
</feature>
<sequence>MNKVIMAGIAGLALVSTAADAISISGEAGEKYTNVGVGFGTETSGLAVTGNYAHNDDDGDVAGLGLGLNVPLGPFMGTVGGKGIYLNPKDGDEGYAIAVGGGLKWPVSDSFAIFGDYYYSPDSLSSGVKDYQEASAGVSWTIMRPVTLRGGYRYIGLKGKDGDRDNTVADGPYVGVSAAF</sequence>
<evidence type="ECO:0000313" key="2">
    <source>
        <dbReference type="EMBL" id="NIY46060.1"/>
    </source>
</evidence>
<reference evidence="2 3" key="1">
    <citation type="journal article" date="2020" name="Microorganisms">
        <title>Polyphasic Characterisation of Cedecea colo sp. nov., a New Enteric Bacterium Isolated from the Koala Hindgut.</title>
        <authorList>
            <person name="Boath J.M."/>
            <person name="Dakhal S."/>
            <person name="Van T.T.H."/>
            <person name="Moore R.J."/>
            <person name="Dekiwadia C."/>
            <person name="Macreadie I.G."/>
        </authorList>
    </citation>
    <scope>NUCLEOTIDE SEQUENCE [LARGE SCALE GENOMIC DNA]</scope>
    <source>
        <strain evidence="2 3">ZA</strain>
    </source>
</reference>
<name>A0ABX0VI03_9ENTR</name>
<evidence type="ECO:0008006" key="4">
    <source>
        <dbReference type="Google" id="ProtNLM"/>
    </source>
</evidence>
<accession>A0ABX0VI03</accession>
<dbReference type="InterPro" id="IPR011250">
    <property type="entry name" value="OMP/PagP_B-barrel"/>
</dbReference>
<organism evidence="2 3">
    <name type="scientific">Cedecea colo</name>
    <dbReference type="NCBI Taxonomy" id="2552946"/>
    <lineage>
        <taxon>Bacteria</taxon>
        <taxon>Pseudomonadati</taxon>
        <taxon>Pseudomonadota</taxon>
        <taxon>Gammaproteobacteria</taxon>
        <taxon>Enterobacterales</taxon>
        <taxon>Enterobacteriaceae</taxon>
        <taxon>Cedecea</taxon>
    </lineage>
</organism>
<comment type="caution">
    <text evidence="2">The sequence shown here is derived from an EMBL/GenBank/DDBJ whole genome shotgun (WGS) entry which is preliminary data.</text>
</comment>
<keyword evidence="1" id="KW-0732">Signal</keyword>
<protein>
    <recommendedName>
        <fullName evidence="4">YfaZ</fullName>
    </recommendedName>
</protein>
<dbReference type="InterPro" id="IPR009998">
    <property type="entry name" value="YfaZ"/>
</dbReference>
<feature type="chain" id="PRO_5046206944" description="YfaZ" evidence="1">
    <location>
        <begin position="22"/>
        <end position="180"/>
    </location>
</feature>
<dbReference type="RefSeq" id="WP_167605582.1">
    <property type="nucleotide sequence ID" value="NZ_SOYS01000001.1"/>
</dbReference>
<keyword evidence="3" id="KW-1185">Reference proteome</keyword>
<gene>
    <name evidence="2" type="ORF">E2L00_00605</name>
</gene>
<evidence type="ECO:0000256" key="1">
    <source>
        <dbReference type="SAM" id="SignalP"/>
    </source>
</evidence>
<dbReference type="Pfam" id="PF07437">
    <property type="entry name" value="YfaZ"/>
    <property type="match status" value="1"/>
</dbReference>
<dbReference type="Proteomes" id="UP000697927">
    <property type="component" value="Unassembled WGS sequence"/>
</dbReference>
<dbReference type="SUPFAM" id="SSF56925">
    <property type="entry name" value="OMPA-like"/>
    <property type="match status" value="1"/>
</dbReference>